<sequence>MTPQHRIERFNEASADLSVGVKKFVHSTISVAVLSGRSQENLENSSCFNATKGAPQMSCVCRGLRCTETLYQPIALHHFLYQPKEN</sequence>
<evidence type="ECO:0000313" key="1">
    <source>
        <dbReference type="EMBL" id="GBM77338.1"/>
    </source>
</evidence>
<proteinExistence type="predicted"/>
<organism evidence="1 2">
    <name type="scientific">Araneus ventricosus</name>
    <name type="common">Orbweaver spider</name>
    <name type="synonym">Epeira ventricosa</name>
    <dbReference type="NCBI Taxonomy" id="182803"/>
    <lineage>
        <taxon>Eukaryota</taxon>
        <taxon>Metazoa</taxon>
        <taxon>Ecdysozoa</taxon>
        <taxon>Arthropoda</taxon>
        <taxon>Chelicerata</taxon>
        <taxon>Arachnida</taxon>
        <taxon>Araneae</taxon>
        <taxon>Araneomorphae</taxon>
        <taxon>Entelegynae</taxon>
        <taxon>Araneoidea</taxon>
        <taxon>Araneidae</taxon>
        <taxon>Araneus</taxon>
    </lineage>
</organism>
<reference evidence="1 2" key="1">
    <citation type="journal article" date="2019" name="Sci. Rep.">
        <title>Orb-weaving spider Araneus ventricosus genome elucidates the spidroin gene catalogue.</title>
        <authorList>
            <person name="Kono N."/>
            <person name="Nakamura H."/>
            <person name="Ohtoshi R."/>
            <person name="Moran D.A.P."/>
            <person name="Shinohara A."/>
            <person name="Yoshida Y."/>
            <person name="Fujiwara M."/>
            <person name="Mori M."/>
            <person name="Tomita M."/>
            <person name="Arakawa K."/>
        </authorList>
    </citation>
    <scope>NUCLEOTIDE SEQUENCE [LARGE SCALE GENOMIC DNA]</scope>
</reference>
<dbReference type="AlphaFoldDB" id="A0A4Y2II13"/>
<protein>
    <submittedName>
        <fullName evidence="1">Uncharacterized protein</fullName>
    </submittedName>
</protein>
<accession>A0A4Y2II13</accession>
<comment type="caution">
    <text evidence="1">The sequence shown here is derived from an EMBL/GenBank/DDBJ whole genome shotgun (WGS) entry which is preliminary data.</text>
</comment>
<name>A0A4Y2II13_ARAVE</name>
<keyword evidence="2" id="KW-1185">Reference proteome</keyword>
<dbReference type="EMBL" id="BGPR01002684">
    <property type="protein sequence ID" value="GBM77338.1"/>
    <property type="molecule type" value="Genomic_DNA"/>
</dbReference>
<gene>
    <name evidence="1" type="ORF">AVEN_2172_1</name>
</gene>
<dbReference type="Proteomes" id="UP000499080">
    <property type="component" value="Unassembled WGS sequence"/>
</dbReference>
<evidence type="ECO:0000313" key="2">
    <source>
        <dbReference type="Proteomes" id="UP000499080"/>
    </source>
</evidence>